<dbReference type="PANTHER" id="PTHR21089:SF1">
    <property type="entry name" value="BIFUNCTIONAL 3-DEHYDROQUINATE DEHYDRATASE_SHIKIMATE DEHYDROGENASE, CHLOROPLASTIC"/>
    <property type="match status" value="1"/>
</dbReference>
<comment type="catalytic activity">
    <reaction evidence="7 8">
        <text>shikimate + NADP(+) = 3-dehydroshikimate + NADPH + H(+)</text>
        <dbReference type="Rhea" id="RHEA:17737"/>
        <dbReference type="ChEBI" id="CHEBI:15378"/>
        <dbReference type="ChEBI" id="CHEBI:16630"/>
        <dbReference type="ChEBI" id="CHEBI:36208"/>
        <dbReference type="ChEBI" id="CHEBI:57783"/>
        <dbReference type="ChEBI" id="CHEBI:58349"/>
        <dbReference type="EC" id="1.1.1.25"/>
    </reaction>
</comment>
<keyword evidence="11" id="KW-1185">Reference proteome</keyword>
<dbReference type="GO" id="GO:0009073">
    <property type="term" value="P:aromatic amino acid family biosynthetic process"/>
    <property type="evidence" value="ECO:0007669"/>
    <property type="project" value="UniProtKB-KW"/>
</dbReference>
<dbReference type="GO" id="GO:0050661">
    <property type="term" value="F:NADP binding"/>
    <property type="evidence" value="ECO:0007669"/>
    <property type="project" value="InterPro"/>
</dbReference>
<evidence type="ECO:0000256" key="4">
    <source>
        <dbReference type="ARBA" id="ARBA00022857"/>
    </source>
</evidence>
<evidence type="ECO:0000313" key="10">
    <source>
        <dbReference type="EMBL" id="QOP43809.1"/>
    </source>
</evidence>
<feature type="binding site" evidence="8">
    <location>
        <begin position="15"/>
        <end position="17"/>
    </location>
    <ligand>
        <name>shikimate</name>
        <dbReference type="ChEBI" id="CHEBI:36208"/>
    </ligand>
</feature>
<evidence type="ECO:0000256" key="2">
    <source>
        <dbReference type="ARBA" id="ARBA00012962"/>
    </source>
</evidence>
<feature type="binding site" evidence="8">
    <location>
        <position position="100"/>
    </location>
    <ligand>
        <name>shikimate</name>
        <dbReference type="ChEBI" id="CHEBI:36208"/>
    </ligand>
</feature>
<name>A0A7M1B223_9BACT</name>
<dbReference type="GO" id="GO:0008652">
    <property type="term" value="P:amino acid biosynthetic process"/>
    <property type="evidence" value="ECO:0007669"/>
    <property type="project" value="UniProtKB-KW"/>
</dbReference>
<dbReference type="PANTHER" id="PTHR21089">
    <property type="entry name" value="SHIKIMATE DEHYDROGENASE"/>
    <property type="match status" value="1"/>
</dbReference>
<dbReference type="NCBIfam" id="NF001316">
    <property type="entry name" value="PRK00258.2-5"/>
    <property type="match status" value="1"/>
</dbReference>
<feature type="active site" description="Proton acceptor" evidence="8">
    <location>
        <position position="64"/>
    </location>
</feature>
<dbReference type="SUPFAM" id="SSF53223">
    <property type="entry name" value="Aminoacid dehydrogenase-like, N-terminal domain"/>
    <property type="match status" value="1"/>
</dbReference>
<dbReference type="SUPFAM" id="SSF51735">
    <property type="entry name" value="NAD(P)-binding Rossmann-fold domains"/>
    <property type="match status" value="1"/>
</dbReference>
<protein>
    <recommendedName>
        <fullName evidence="2 8">Shikimate dehydrogenase (NADP(+))</fullName>
        <shortName evidence="8">SDH</shortName>
        <ecNumber evidence="2 8">1.1.1.25</ecNumber>
    </recommendedName>
</protein>
<evidence type="ECO:0000259" key="9">
    <source>
        <dbReference type="Pfam" id="PF08501"/>
    </source>
</evidence>
<dbReference type="InterPro" id="IPR046346">
    <property type="entry name" value="Aminoacid_DH-like_N_sf"/>
</dbReference>
<evidence type="ECO:0000256" key="7">
    <source>
        <dbReference type="ARBA" id="ARBA00049442"/>
    </source>
</evidence>
<reference evidence="10 11" key="1">
    <citation type="submission" date="2019-06" db="EMBL/GenBank/DDBJ databases">
        <title>Sulfurimonas gotlandica sp. nov., a chemoautotrophic and psychrotolerant epsilonproteobacterium isolated from a pelagic redoxcline, and an emended description of the genus Sulfurimonas.</title>
        <authorList>
            <person name="Wang S."/>
            <person name="Jiang L."/>
            <person name="Shao Z."/>
        </authorList>
    </citation>
    <scope>NUCLEOTIDE SEQUENCE [LARGE SCALE GENOMIC DNA]</scope>
    <source>
        <strain evidence="10 11">S2-6</strain>
    </source>
</reference>
<dbReference type="Pfam" id="PF08501">
    <property type="entry name" value="Shikimate_dh_N"/>
    <property type="match status" value="1"/>
</dbReference>
<keyword evidence="3 8" id="KW-0028">Amino-acid biosynthesis</keyword>
<keyword evidence="6 8" id="KW-0057">Aromatic amino acid biosynthesis</keyword>
<proteinExistence type="inferred from homology"/>
<dbReference type="GO" id="GO:0009423">
    <property type="term" value="P:chorismate biosynthetic process"/>
    <property type="evidence" value="ECO:0007669"/>
    <property type="project" value="UniProtKB-UniRule"/>
</dbReference>
<feature type="binding site" evidence="8">
    <location>
        <position position="236"/>
    </location>
    <ligand>
        <name>shikimate</name>
        <dbReference type="ChEBI" id="CHEBI:36208"/>
    </ligand>
</feature>
<dbReference type="InterPro" id="IPR022893">
    <property type="entry name" value="Shikimate_DH_fam"/>
</dbReference>
<feature type="binding site" evidence="8">
    <location>
        <position position="60"/>
    </location>
    <ligand>
        <name>shikimate</name>
        <dbReference type="ChEBI" id="CHEBI:36208"/>
    </ligand>
</feature>
<feature type="binding site" evidence="8">
    <location>
        <position position="209"/>
    </location>
    <ligand>
        <name>shikimate</name>
        <dbReference type="ChEBI" id="CHEBI:36208"/>
    </ligand>
</feature>
<evidence type="ECO:0000256" key="8">
    <source>
        <dbReference type="HAMAP-Rule" id="MF_00222"/>
    </source>
</evidence>
<comment type="caution">
    <text evidence="8">Lacks conserved residue(s) required for the propagation of feature annotation.</text>
</comment>
<dbReference type="UniPathway" id="UPA00053">
    <property type="reaction ID" value="UER00087"/>
</dbReference>
<dbReference type="Gene3D" id="3.40.50.10860">
    <property type="entry name" value="Leucine Dehydrogenase, chain A, domain 1"/>
    <property type="match status" value="1"/>
</dbReference>
<dbReference type="InterPro" id="IPR013708">
    <property type="entry name" value="Shikimate_DH-bd_N"/>
</dbReference>
<evidence type="ECO:0000256" key="6">
    <source>
        <dbReference type="ARBA" id="ARBA00023141"/>
    </source>
</evidence>
<dbReference type="GO" id="GO:0005829">
    <property type="term" value="C:cytosol"/>
    <property type="evidence" value="ECO:0007669"/>
    <property type="project" value="TreeGrafter"/>
</dbReference>
<feature type="binding site" evidence="8">
    <location>
        <position position="229"/>
    </location>
    <ligand>
        <name>NADP(+)</name>
        <dbReference type="ChEBI" id="CHEBI:58349"/>
    </ligand>
</feature>
<dbReference type="HAMAP" id="MF_00222">
    <property type="entry name" value="Shikimate_DH_AroE"/>
    <property type="match status" value="1"/>
</dbReference>
<dbReference type="KEGG" id="ssei:FJR45_07525"/>
<feature type="domain" description="Shikimate dehydrogenase substrate binding N-terminal" evidence="9">
    <location>
        <begin position="7"/>
        <end position="87"/>
    </location>
</feature>
<gene>
    <name evidence="8" type="primary">aroE</name>
    <name evidence="10" type="ORF">FJR45_07525</name>
</gene>
<dbReference type="RefSeq" id="WP_193149997.1">
    <property type="nucleotide sequence ID" value="NZ_CP041235.1"/>
</dbReference>
<comment type="similarity">
    <text evidence="8">Belongs to the shikimate dehydrogenase family.</text>
</comment>
<dbReference type="Proteomes" id="UP000593719">
    <property type="component" value="Chromosome"/>
</dbReference>
<evidence type="ECO:0000256" key="5">
    <source>
        <dbReference type="ARBA" id="ARBA00023002"/>
    </source>
</evidence>
<keyword evidence="4 8" id="KW-0521">NADP</keyword>
<dbReference type="AlphaFoldDB" id="A0A7M1B223"/>
<dbReference type="Gene3D" id="3.40.50.720">
    <property type="entry name" value="NAD(P)-binding Rossmann-like Domain"/>
    <property type="match status" value="1"/>
</dbReference>
<sequence>MNKIFSIFGNPVAHSRSPLMHNSVFKNLNYKACYTRTLLQNGAKLKETFFSLGLSGANVTVPHKESAYAACDEVRGFAKKIGVVNTLINENGKLIGYNTDADGFMYAINEFQNIQNILVLGAGGTAKALVQKFLEEGLHVSILNRSKARLTYFEKLDCECYTWDNFQPSQYDLVINTTSAGLKDENLPAPKEIIEIALQNTRYVADAIYGRTTPFLQLAKEKGLTCKDGADMLLGQGVLANELFCNFELDKEAIKKEMQKSFFY</sequence>
<evidence type="ECO:0000256" key="3">
    <source>
        <dbReference type="ARBA" id="ARBA00022605"/>
    </source>
</evidence>
<dbReference type="NCBIfam" id="TIGR00507">
    <property type="entry name" value="aroE"/>
    <property type="match status" value="1"/>
</dbReference>
<dbReference type="InterPro" id="IPR036291">
    <property type="entry name" value="NAD(P)-bd_dom_sf"/>
</dbReference>
<dbReference type="InterPro" id="IPR011342">
    <property type="entry name" value="Shikimate_DH"/>
</dbReference>
<dbReference type="EC" id="1.1.1.25" evidence="2 8"/>
<organism evidence="10 11">
    <name type="scientific">Sulfurimonas sediminis</name>
    <dbReference type="NCBI Taxonomy" id="2590020"/>
    <lineage>
        <taxon>Bacteria</taxon>
        <taxon>Pseudomonadati</taxon>
        <taxon>Campylobacterota</taxon>
        <taxon>Epsilonproteobacteria</taxon>
        <taxon>Campylobacterales</taxon>
        <taxon>Sulfurimonadaceae</taxon>
        <taxon>Sulfurimonas</taxon>
    </lineage>
</organism>
<dbReference type="GO" id="GO:0004764">
    <property type="term" value="F:shikimate 3-dehydrogenase (NADP+) activity"/>
    <property type="evidence" value="ECO:0007669"/>
    <property type="project" value="UniProtKB-UniRule"/>
</dbReference>
<feature type="binding site" evidence="8">
    <location>
        <position position="85"/>
    </location>
    <ligand>
        <name>shikimate</name>
        <dbReference type="ChEBI" id="CHEBI:36208"/>
    </ligand>
</feature>
<comment type="subunit">
    <text evidence="8">Homodimer.</text>
</comment>
<accession>A0A7M1B223</accession>
<feature type="binding site" evidence="8">
    <location>
        <position position="207"/>
    </location>
    <ligand>
        <name>NADP(+)</name>
        <dbReference type="ChEBI" id="CHEBI:58349"/>
    </ligand>
</feature>
<comment type="function">
    <text evidence="8">Involved in the biosynthesis of the chorismate, which leads to the biosynthesis of aromatic amino acids. Catalyzes the reversible NADPH linked reduction of 3-dehydroshikimate (DHSA) to yield shikimate (SA).</text>
</comment>
<dbReference type="EMBL" id="CP041235">
    <property type="protein sequence ID" value="QOP43809.1"/>
    <property type="molecule type" value="Genomic_DNA"/>
</dbReference>
<dbReference type="GO" id="GO:0019632">
    <property type="term" value="P:shikimate metabolic process"/>
    <property type="evidence" value="ECO:0007669"/>
    <property type="project" value="InterPro"/>
</dbReference>
<dbReference type="CDD" id="cd01065">
    <property type="entry name" value="NAD_bind_Shikimate_DH"/>
    <property type="match status" value="1"/>
</dbReference>
<evidence type="ECO:0000256" key="1">
    <source>
        <dbReference type="ARBA" id="ARBA00004871"/>
    </source>
</evidence>
<comment type="pathway">
    <text evidence="1 8">Metabolic intermediate biosynthesis; chorismate biosynthesis; chorismate from D-erythrose 4-phosphate and phosphoenolpyruvate: step 4/7.</text>
</comment>
<evidence type="ECO:0000313" key="11">
    <source>
        <dbReference type="Proteomes" id="UP000593719"/>
    </source>
</evidence>
<keyword evidence="5 8" id="KW-0560">Oxidoreductase</keyword>